<evidence type="ECO:0000256" key="9">
    <source>
        <dbReference type="ARBA" id="ARBA00023163"/>
    </source>
</evidence>
<keyword evidence="16" id="KW-1185">Reference proteome</keyword>
<dbReference type="InterPro" id="IPR009057">
    <property type="entry name" value="Homeodomain-like_sf"/>
</dbReference>
<feature type="region of interest" description="Disordered" evidence="11">
    <location>
        <begin position="82"/>
        <end position="105"/>
    </location>
</feature>
<proteinExistence type="predicted"/>
<keyword evidence="10" id="KW-0539">Nucleus</keyword>
<dbReference type="EMBL" id="CACRZD030000017">
    <property type="protein sequence ID" value="CAA6672816.1"/>
    <property type="molecule type" value="Genomic_DNA"/>
</dbReference>
<feature type="domain" description="H15" evidence="14">
    <location>
        <begin position="110"/>
        <end position="178"/>
    </location>
</feature>
<evidence type="ECO:0000256" key="11">
    <source>
        <dbReference type="SAM" id="MobiDB-lite"/>
    </source>
</evidence>
<dbReference type="AlphaFoldDB" id="A0A7I8JRL3"/>
<dbReference type="Pfam" id="PF00249">
    <property type="entry name" value="Myb_DNA-binding"/>
    <property type="match status" value="1"/>
</dbReference>
<dbReference type="GO" id="GO:0000786">
    <property type="term" value="C:nucleosome"/>
    <property type="evidence" value="ECO:0007669"/>
    <property type="project" value="InterPro"/>
</dbReference>
<protein>
    <submittedName>
        <fullName evidence="15">Uncharacterized protein</fullName>
    </submittedName>
</protein>
<evidence type="ECO:0000313" key="15">
    <source>
        <dbReference type="EMBL" id="CAA2633749.1"/>
    </source>
</evidence>
<evidence type="ECO:0000259" key="12">
    <source>
        <dbReference type="PROSITE" id="PS50090"/>
    </source>
</evidence>
<accession>A0A7I8JRL3</accession>
<dbReference type="InterPro" id="IPR044597">
    <property type="entry name" value="SMH1-6"/>
</dbReference>
<name>A0A7I8JRL3_SPIIN</name>
<dbReference type="Proteomes" id="UP001189122">
    <property type="component" value="Unassembled WGS sequence"/>
</dbReference>
<organism evidence="15">
    <name type="scientific">Spirodela intermedia</name>
    <name type="common">Intermediate duckweed</name>
    <dbReference type="NCBI Taxonomy" id="51605"/>
    <lineage>
        <taxon>Eukaryota</taxon>
        <taxon>Viridiplantae</taxon>
        <taxon>Streptophyta</taxon>
        <taxon>Embryophyta</taxon>
        <taxon>Tracheophyta</taxon>
        <taxon>Spermatophyta</taxon>
        <taxon>Magnoliopsida</taxon>
        <taxon>Liliopsida</taxon>
        <taxon>Araceae</taxon>
        <taxon>Lemnoideae</taxon>
        <taxon>Spirodela</taxon>
    </lineage>
</organism>
<dbReference type="CDD" id="cd11660">
    <property type="entry name" value="SANT_TRF"/>
    <property type="match status" value="1"/>
</dbReference>
<dbReference type="InterPro" id="IPR001005">
    <property type="entry name" value="SANT/Myb"/>
</dbReference>
<dbReference type="EMBL" id="LR743604">
    <property type="protein sequence ID" value="CAA2633749.1"/>
    <property type="molecule type" value="Genomic_DNA"/>
</dbReference>
<sequence>MGAPKQRWTPEEEEALRSGVLKHGAGKWRLILKDPQFGRRLFSRSNVDLKDKWRNMCGSYGSQEKGKLPRINDIPATSVTRACSHSSAPSEQDDQTPVTGYSDNVQDAKTSTEFTTMITEALSNLREPHGSEISAICGFIEQRHNVPPNFRRILGSKLKLLAVQEKVEKVKRGYKLKQASTPFETKTPITEQRDPANCPMFPGSPVRNGADILPVGPTMTAVTHIIAEAEAKSFLASEAVEEVERILRLAEESDSLLTLASEILEQCSQGEIMIIIQPLLLSGETPTEID</sequence>
<evidence type="ECO:0000256" key="3">
    <source>
        <dbReference type="ARBA" id="ARBA00011414"/>
    </source>
</evidence>
<dbReference type="InterPro" id="IPR036388">
    <property type="entry name" value="WH-like_DNA-bd_sf"/>
</dbReference>
<dbReference type="FunFam" id="1.10.10.60:FF:000168">
    <property type="entry name" value="Telomere repeat-binding factor 1"/>
    <property type="match status" value="1"/>
</dbReference>
<dbReference type="Gene3D" id="1.10.10.60">
    <property type="entry name" value="Homeodomain-like"/>
    <property type="match status" value="1"/>
</dbReference>
<dbReference type="InterPro" id="IPR017930">
    <property type="entry name" value="Myb_dom"/>
</dbReference>
<evidence type="ECO:0000256" key="5">
    <source>
        <dbReference type="ARBA" id="ARBA00022895"/>
    </source>
</evidence>
<dbReference type="PANTHER" id="PTHR46267">
    <property type="entry name" value="SINGLE MYB HISTONE 4"/>
    <property type="match status" value="1"/>
</dbReference>
<dbReference type="SUPFAM" id="SSF46689">
    <property type="entry name" value="Homeodomain-like"/>
    <property type="match status" value="1"/>
</dbReference>
<comment type="subunit">
    <text evidence="3">Forms a homodimer and heterodimers.</text>
</comment>
<dbReference type="GO" id="GO:0006334">
    <property type="term" value="P:nucleosome assembly"/>
    <property type="evidence" value="ECO:0007669"/>
    <property type="project" value="InterPro"/>
</dbReference>
<evidence type="ECO:0000256" key="4">
    <source>
        <dbReference type="ARBA" id="ARBA00022454"/>
    </source>
</evidence>
<dbReference type="PROSITE" id="PS50090">
    <property type="entry name" value="MYB_LIKE"/>
    <property type="match status" value="1"/>
</dbReference>
<evidence type="ECO:0000256" key="6">
    <source>
        <dbReference type="ARBA" id="ARBA00023015"/>
    </source>
</evidence>
<evidence type="ECO:0000256" key="1">
    <source>
        <dbReference type="ARBA" id="ARBA00004574"/>
    </source>
</evidence>
<dbReference type="PROSITE" id="PS51294">
    <property type="entry name" value="HTH_MYB"/>
    <property type="match status" value="1"/>
</dbReference>
<dbReference type="GO" id="GO:0005730">
    <property type="term" value="C:nucleolus"/>
    <property type="evidence" value="ECO:0007669"/>
    <property type="project" value="UniProtKB-SubCell"/>
</dbReference>
<dbReference type="GO" id="GO:0003691">
    <property type="term" value="F:double-stranded telomeric DNA binding"/>
    <property type="evidence" value="ECO:0007669"/>
    <property type="project" value="InterPro"/>
</dbReference>
<gene>
    <name evidence="15" type="ORF">SI7747_17019232</name>
</gene>
<dbReference type="PANTHER" id="PTHR46267:SF15">
    <property type="entry name" value="WINGED HELIX-TURN-HELIX TRANSCRIPTION REPRESSOR DNA-BINDING PROTEIN-RELATED"/>
    <property type="match status" value="1"/>
</dbReference>
<keyword evidence="7" id="KW-0175">Coiled coil</keyword>
<keyword evidence="4" id="KW-0158">Chromosome</keyword>
<evidence type="ECO:0000313" key="16">
    <source>
        <dbReference type="Proteomes" id="UP001189122"/>
    </source>
</evidence>
<dbReference type="SMART" id="SM00717">
    <property type="entry name" value="SANT"/>
    <property type="match status" value="1"/>
</dbReference>
<dbReference type="Pfam" id="PF00538">
    <property type="entry name" value="Linker_histone"/>
    <property type="match status" value="1"/>
</dbReference>
<dbReference type="Gene3D" id="1.10.10.10">
    <property type="entry name" value="Winged helix-like DNA-binding domain superfamily/Winged helix DNA-binding domain"/>
    <property type="match status" value="1"/>
</dbReference>
<comment type="subcellular location">
    <subcellularLocation>
        <location evidence="1">Chromosome</location>
        <location evidence="1">Telomere</location>
    </subcellularLocation>
    <subcellularLocation>
        <location evidence="2">Nucleus</location>
        <location evidence="2">Nucleolus</location>
    </subcellularLocation>
</comment>
<keyword evidence="8" id="KW-0238">DNA-binding</keyword>
<keyword evidence="5" id="KW-0779">Telomere</keyword>
<keyword evidence="6" id="KW-0805">Transcription regulation</keyword>
<evidence type="ECO:0000259" key="13">
    <source>
        <dbReference type="PROSITE" id="PS51294"/>
    </source>
</evidence>
<evidence type="ECO:0000256" key="2">
    <source>
        <dbReference type="ARBA" id="ARBA00004604"/>
    </source>
</evidence>
<reference evidence="15 16" key="1">
    <citation type="submission" date="2019-12" db="EMBL/GenBank/DDBJ databases">
        <authorList>
            <person name="Scholz U."/>
            <person name="Mascher M."/>
            <person name="Fiebig A."/>
        </authorList>
    </citation>
    <scope>NUCLEOTIDE SEQUENCE</scope>
</reference>
<feature type="domain" description="HTH myb-type" evidence="13">
    <location>
        <begin position="1"/>
        <end position="56"/>
    </location>
</feature>
<dbReference type="PROSITE" id="PS51504">
    <property type="entry name" value="H15"/>
    <property type="match status" value="1"/>
</dbReference>
<evidence type="ECO:0000256" key="8">
    <source>
        <dbReference type="ARBA" id="ARBA00023125"/>
    </source>
</evidence>
<dbReference type="SMART" id="SM00526">
    <property type="entry name" value="H15"/>
    <property type="match status" value="1"/>
</dbReference>
<dbReference type="GO" id="GO:0000781">
    <property type="term" value="C:chromosome, telomeric region"/>
    <property type="evidence" value="ECO:0007669"/>
    <property type="project" value="UniProtKB-SubCell"/>
</dbReference>
<feature type="domain" description="Myb-like" evidence="12">
    <location>
        <begin position="5"/>
        <end position="57"/>
    </location>
</feature>
<evidence type="ECO:0000256" key="7">
    <source>
        <dbReference type="ARBA" id="ARBA00023054"/>
    </source>
</evidence>
<evidence type="ECO:0000256" key="10">
    <source>
        <dbReference type="ARBA" id="ARBA00023242"/>
    </source>
</evidence>
<keyword evidence="9" id="KW-0804">Transcription</keyword>
<dbReference type="InterPro" id="IPR005818">
    <property type="entry name" value="Histone_H1/H5_H15"/>
</dbReference>
<evidence type="ECO:0000259" key="14">
    <source>
        <dbReference type="PROSITE" id="PS51504"/>
    </source>
</evidence>